<dbReference type="InterPro" id="IPR006076">
    <property type="entry name" value="FAD-dep_OxRdtase"/>
</dbReference>
<dbReference type="Proteomes" id="UP001620461">
    <property type="component" value="Unassembled WGS sequence"/>
</dbReference>
<sequence>MQAIPRIAVIGAGVAGVASAIALAEQGYHVSLFDAYPLLTGTSNNTPGRLGMGFHYATPNTAAMLFDTTIDLVKRYPQATLGRELPHGHPLRRAQYFVARDSLFGTDEISAVHDMLIERYAKAWESSGRRLPFGEPGAFLRRLREDEYRGYVNPDEVQMGVDTAEVLMDWPEVRARLERRVRAMPRIDIYEGHRVEALSHHGKFHWRVDARDPNGQLRTFDAQLVINCAWQNIDAINRMANLPIQSGAINRLKVLLRAKLPPILQQHSSMFFCMGPFAMFSNMNDGKGMMTYAPVTNISAAQAGDGHALAELNRILRHGVDAAESQRLIDGLRGGVARFIPAMRDALPVALKFGVVRTRSECDLWDKRSDVHHRDYTGVQADAADFITNAAVKLIYFARNADLVVELVSQRVPLTRTGRVA</sequence>
<dbReference type="InterPro" id="IPR036188">
    <property type="entry name" value="FAD/NAD-bd_sf"/>
</dbReference>
<reference evidence="3 4" key="1">
    <citation type="submission" date="2020-10" db="EMBL/GenBank/DDBJ databases">
        <title>Phylogeny of dyella-like bacteria.</title>
        <authorList>
            <person name="Fu J."/>
        </authorList>
    </citation>
    <scope>NUCLEOTIDE SEQUENCE [LARGE SCALE GENOMIC DNA]</scope>
    <source>
        <strain evidence="3 4">JP1</strain>
    </source>
</reference>
<dbReference type="Pfam" id="PF01266">
    <property type="entry name" value="DAO"/>
    <property type="match status" value="1"/>
</dbReference>
<evidence type="ECO:0000256" key="1">
    <source>
        <dbReference type="ARBA" id="ARBA00023002"/>
    </source>
</evidence>
<dbReference type="Gene3D" id="3.50.50.60">
    <property type="entry name" value="FAD/NAD(P)-binding domain"/>
    <property type="match status" value="1"/>
</dbReference>
<accession>A0ABW8JLP2</accession>
<dbReference type="SUPFAM" id="SSF51905">
    <property type="entry name" value="FAD/NAD(P)-binding domain"/>
    <property type="match status" value="1"/>
</dbReference>
<dbReference type="EMBL" id="JADIKJ010000023">
    <property type="protein sequence ID" value="MFK2902041.1"/>
    <property type="molecule type" value="Genomic_DNA"/>
</dbReference>
<feature type="domain" description="FAD dependent oxidoreductase" evidence="2">
    <location>
        <begin position="6"/>
        <end position="240"/>
    </location>
</feature>
<organism evidence="3 4">
    <name type="scientific">Dyella jejuensis</name>
    <dbReference type="NCBI Taxonomy" id="1432009"/>
    <lineage>
        <taxon>Bacteria</taxon>
        <taxon>Pseudomonadati</taxon>
        <taxon>Pseudomonadota</taxon>
        <taxon>Gammaproteobacteria</taxon>
        <taxon>Lysobacterales</taxon>
        <taxon>Rhodanobacteraceae</taxon>
        <taxon>Dyella</taxon>
    </lineage>
</organism>
<name>A0ABW8JLP2_9GAMM</name>
<proteinExistence type="predicted"/>
<dbReference type="RefSeq" id="WP_404549024.1">
    <property type="nucleotide sequence ID" value="NZ_JADIKJ010000023.1"/>
</dbReference>
<gene>
    <name evidence="3" type="ORF">ISP15_17020</name>
</gene>
<evidence type="ECO:0000313" key="3">
    <source>
        <dbReference type="EMBL" id="MFK2902041.1"/>
    </source>
</evidence>
<comment type="caution">
    <text evidence="3">The sequence shown here is derived from an EMBL/GenBank/DDBJ whole genome shotgun (WGS) entry which is preliminary data.</text>
</comment>
<evidence type="ECO:0000259" key="2">
    <source>
        <dbReference type="Pfam" id="PF01266"/>
    </source>
</evidence>
<dbReference type="PRINTS" id="PR00419">
    <property type="entry name" value="ADXRDTASE"/>
</dbReference>
<keyword evidence="4" id="KW-1185">Reference proteome</keyword>
<protein>
    <submittedName>
        <fullName evidence="3">FAD-binding oxidoreductase</fullName>
    </submittedName>
</protein>
<keyword evidence="1" id="KW-0560">Oxidoreductase</keyword>
<dbReference type="Gene3D" id="3.30.9.10">
    <property type="entry name" value="D-Amino Acid Oxidase, subunit A, domain 2"/>
    <property type="match status" value="1"/>
</dbReference>
<evidence type="ECO:0000313" key="4">
    <source>
        <dbReference type="Proteomes" id="UP001620461"/>
    </source>
</evidence>